<evidence type="ECO:0000313" key="1">
    <source>
        <dbReference type="EMBL" id="JAD67994.1"/>
    </source>
</evidence>
<proteinExistence type="predicted"/>
<sequence length="9" mass="1036">MDLKKSMAI</sequence>
<organism evidence="1">
    <name type="scientific">Arundo donax</name>
    <name type="common">Giant reed</name>
    <name type="synonym">Donax arundinaceus</name>
    <dbReference type="NCBI Taxonomy" id="35708"/>
    <lineage>
        <taxon>Eukaryota</taxon>
        <taxon>Viridiplantae</taxon>
        <taxon>Streptophyta</taxon>
        <taxon>Embryophyta</taxon>
        <taxon>Tracheophyta</taxon>
        <taxon>Spermatophyta</taxon>
        <taxon>Magnoliopsida</taxon>
        <taxon>Liliopsida</taxon>
        <taxon>Poales</taxon>
        <taxon>Poaceae</taxon>
        <taxon>PACMAD clade</taxon>
        <taxon>Arundinoideae</taxon>
        <taxon>Arundineae</taxon>
        <taxon>Arundo</taxon>
    </lineage>
</organism>
<protein>
    <submittedName>
        <fullName evidence="1">Uncharacterized protein</fullName>
    </submittedName>
</protein>
<reference evidence="1" key="1">
    <citation type="submission" date="2014-09" db="EMBL/GenBank/DDBJ databases">
        <authorList>
            <person name="Magalhaes I.L.F."/>
            <person name="Oliveira U."/>
            <person name="Santos F.R."/>
            <person name="Vidigal T.H.D.A."/>
            <person name="Brescovit A.D."/>
            <person name="Santos A.J."/>
        </authorList>
    </citation>
    <scope>NUCLEOTIDE SEQUENCE</scope>
    <source>
        <tissue evidence="1">Shoot tissue taken approximately 20 cm above the soil surface</tissue>
    </source>
</reference>
<accession>A0A0A9BVA2</accession>
<name>A0A0A9BVA2_ARUDO</name>
<dbReference type="EMBL" id="GBRH01229901">
    <property type="protein sequence ID" value="JAD67994.1"/>
    <property type="molecule type" value="Transcribed_RNA"/>
</dbReference>
<reference evidence="1" key="2">
    <citation type="journal article" date="2015" name="Data Brief">
        <title>Shoot transcriptome of the giant reed, Arundo donax.</title>
        <authorList>
            <person name="Barrero R.A."/>
            <person name="Guerrero F.D."/>
            <person name="Moolhuijzen P."/>
            <person name="Goolsby J.A."/>
            <person name="Tidwell J."/>
            <person name="Bellgard S.E."/>
            <person name="Bellgard M.I."/>
        </authorList>
    </citation>
    <scope>NUCLEOTIDE SEQUENCE</scope>
    <source>
        <tissue evidence="1">Shoot tissue taken approximately 20 cm above the soil surface</tissue>
    </source>
</reference>